<gene>
    <name evidence="1" type="ORF">LCGC14_0719310</name>
</gene>
<reference evidence="1" key="1">
    <citation type="journal article" date="2015" name="Nature">
        <title>Complex archaea that bridge the gap between prokaryotes and eukaryotes.</title>
        <authorList>
            <person name="Spang A."/>
            <person name="Saw J.H."/>
            <person name="Jorgensen S.L."/>
            <person name="Zaremba-Niedzwiedzka K."/>
            <person name="Martijn J."/>
            <person name="Lind A.E."/>
            <person name="van Eijk R."/>
            <person name="Schleper C."/>
            <person name="Guy L."/>
            <person name="Ettema T.J."/>
        </authorList>
    </citation>
    <scope>NUCLEOTIDE SEQUENCE</scope>
</reference>
<name>A0A0F9QCY5_9ZZZZ</name>
<dbReference type="EMBL" id="LAZR01001621">
    <property type="protein sequence ID" value="KKN41840.1"/>
    <property type="molecule type" value="Genomic_DNA"/>
</dbReference>
<dbReference type="PROSITE" id="PS51353">
    <property type="entry name" value="ARSC"/>
    <property type="match status" value="1"/>
</dbReference>
<accession>A0A0F9QCY5</accession>
<protein>
    <recommendedName>
        <fullName evidence="2">Arsenate reductase</fullName>
    </recommendedName>
</protein>
<evidence type="ECO:0008006" key="2">
    <source>
        <dbReference type="Google" id="ProtNLM"/>
    </source>
</evidence>
<proteinExistence type="predicted"/>
<dbReference type="AlphaFoldDB" id="A0A0F9QCY5"/>
<dbReference type="InterPro" id="IPR006660">
    <property type="entry name" value="Arsenate_reductase-like"/>
</dbReference>
<sequence length="141" mass="15927">MGVIAKDDNQITLFYNSENSIGKQTLGYVESSERDIRTVDVSKDKVTGTQWAELADGVKIPIHELIDQDHPEFKKAYGTEKVDLDEHDWLRVLEKSPAVLAYPLVIQGKQFLAIKNPSDFAKFIESDSAGIEKPYKKDEEV</sequence>
<dbReference type="SUPFAM" id="SSF52833">
    <property type="entry name" value="Thioredoxin-like"/>
    <property type="match status" value="1"/>
</dbReference>
<comment type="caution">
    <text evidence="1">The sequence shown here is derived from an EMBL/GenBank/DDBJ whole genome shotgun (WGS) entry which is preliminary data.</text>
</comment>
<dbReference type="InterPro" id="IPR036249">
    <property type="entry name" value="Thioredoxin-like_sf"/>
</dbReference>
<dbReference type="Gene3D" id="3.40.30.10">
    <property type="entry name" value="Glutaredoxin"/>
    <property type="match status" value="1"/>
</dbReference>
<organism evidence="1">
    <name type="scientific">marine sediment metagenome</name>
    <dbReference type="NCBI Taxonomy" id="412755"/>
    <lineage>
        <taxon>unclassified sequences</taxon>
        <taxon>metagenomes</taxon>
        <taxon>ecological metagenomes</taxon>
    </lineage>
</organism>
<evidence type="ECO:0000313" key="1">
    <source>
        <dbReference type="EMBL" id="KKN41840.1"/>
    </source>
</evidence>